<dbReference type="InterPro" id="IPR011009">
    <property type="entry name" value="Kinase-like_dom_sf"/>
</dbReference>
<dbReference type="GO" id="GO:0043235">
    <property type="term" value="C:receptor complex"/>
    <property type="evidence" value="ECO:0007669"/>
    <property type="project" value="TreeGrafter"/>
</dbReference>
<comment type="cofactor">
    <cofactor evidence="2">
        <name>Mg(2+)</name>
        <dbReference type="ChEBI" id="CHEBI:18420"/>
    </cofactor>
</comment>
<keyword evidence="16" id="KW-0460">Magnesium</keyword>
<dbReference type="PROSITE" id="PS50011">
    <property type="entry name" value="PROTEIN_KINASE_DOM"/>
    <property type="match status" value="1"/>
</dbReference>
<keyword evidence="17 24" id="KW-1133">Transmembrane helix</keyword>
<gene>
    <name evidence="27" type="primary">AMHR2</name>
</gene>
<dbReference type="Gene3D" id="1.10.510.10">
    <property type="entry name" value="Transferase(Phosphotransferase) domain 1"/>
    <property type="match status" value="1"/>
</dbReference>
<feature type="domain" description="Protein kinase" evidence="26">
    <location>
        <begin position="205"/>
        <end position="502"/>
    </location>
</feature>
<dbReference type="GeneID" id="114593047"/>
<evidence type="ECO:0000256" key="22">
    <source>
        <dbReference type="ARBA" id="ARBA00047681"/>
    </source>
</evidence>
<dbReference type="GO" id="GO:0005524">
    <property type="term" value="F:ATP binding"/>
    <property type="evidence" value="ECO:0007669"/>
    <property type="project" value="UniProtKB-KW"/>
</dbReference>
<dbReference type="GO" id="GO:0005576">
    <property type="term" value="C:extracellular region"/>
    <property type="evidence" value="ECO:0007669"/>
    <property type="project" value="UniProtKB-SubCell"/>
</dbReference>
<evidence type="ECO:0000256" key="21">
    <source>
        <dbReference type="ARBA" id="ARBA00023180"/>
    </source>
</evidence>
<dbReference type="CDD" id="cd23616">
    <property type="entry name" value="TFP_LU_ECD_AMHR2"/>
    <property type="match status" value="1"/>
</dbReference>
<dbReference type="GO" id="GO:0030509">
    <property type="term" value="P:BMP signaling pathway"/>
    <property type="evidence" value="ECO:0007669"/>
    <property type="project" value="TreeGrafter"/>
</dbReference>
<comment type="cofactor">
    <cofactor evidence="1">
        <name>Mn(2+)</name>
        <dbReference type="ChEBI" id="CHEBI:29035"/>
    </cofactor>
</comment>
<dbReference type="InterPro" id="IPR001245">
    <property type="entry name" value="Ser-Thr/Tyr_kinase_cat_dom"/>
</dbReference>
<dbReference type="Gene3D" id="3.30.200.20">
    <property type="entry name" value="Phosphorylase Kinase, domain 1"/>
    <property type="match status" value="1"/>
</dbReference>
<dbReference type="OMA" id="RCPDLWP"/>
<feature type="signal peptide" evidence="25">
    <location>
        <begin position="1"/>
        <end position="26"/>
    </location>
</feature>
<comment type="subcellular location">
    <subcellularLocation>
        <location evidence="3">Membrane</location>
        <topology evidence="3">Single-pass type I membrane protein</topology>
    </subcellularLocation>
    <subcellularLocation>
        <location evidence="4">Secreted</location>
    </subcellularLocation>
</comment>
<keyword evidence="8" id="KW-0723">Serine/threonine-protein kinase</keyword>
<dbReference type="SUPFAM" id="SSF57302">
    <property type="entry name" value="Snake toxin-like"/>
    <property type="match status" value="1"/>
</dbReference>
<keyword evidence="28" id="KW-1185">Reference proteome</keyword>
<evidence type="ECO:0000259" key="26">
    <source>
        <dbReference type="PROSITE" id="PS50011"/>
    </source>
</evidence>
<dbReference type="Ensembl" id="ENSPMRT00000001625.1">
    <property type="protein sequence ID" value="ENSPMRP00000001525.1"/>
    <property type="gene ID" value="ENSPMRG00000001145.1"/>
</dbReference>
<evidence type="ECO:0000256" key="5">
    <source>
        <dbReference type="ARBA" id="ARBA00009605"/>
    </source>
</evidence>
<protein>
    <recommendedName>
        <fullName evidence="6">receptor protein serine/threonine kinase</fullName>
        <ecNumber evidence="6">2.7.11.30</ecNumber>
    </recommendedName>
</protein>
<evidence type="ECO:0000256" key="7">
    <source>
        <dbReference type="ARBA" id="ARBA00022525"/>
    </source>
</evidence>
<keyword evidence="19" id="KW-1015">Disulfide bond</keyword>
<evidence type="ECO:0000256" key="13">
    <source>
        <dbReference type="ARBA" id="ARBA00022741"/>
    </source>
</evidence>
<feature type="chain" id="PRO_5025356427" description="receptor protein serine/threonine kinase" evidence="25">
    <location>
        <begin position="27"/>
        <end position="514"/>
    </location>
</feature>
<dbReference type="OrthoDB" id="547665at2759"/>
<organism evidence="27 28">
    <name type="scientific">Podarcis muralis</name>
    <name type="common">Wall lizard</name>
    <name type="synonym">Lacerta muralis</name>
    <dbReference type="NCBI Taxonomy" id="64176"/>
    <lineage>
        <taxon>Eukaryota</taxon>
        <taxon>Metazoa</taxon>
        <taxon>Chordata</taxon>
        <taxon>Craniata</taxon>
        <taxon>Vertebrata</taxon>
        <taxon>Euteleostomi</taxon>
        <taxon>Lepidosauria</taxon>
        <taxon>Squamata</taxon>
        <taxon>Bifurcata</taxon>
        <taxon>Unidentata</taxon>
        <taxon>Episquamata</taxon>
        <taxon>Laterata</taxon>
        <taxon>Lacertibaenia</taxon>
        <taxon>Lacertidae</taxon>
        <taxon>Podarcis</taxon>
    </lineage>
</organism>
<evidence type="ECO:0000256" key="12">
    <source>
        <dbReference type="ARBA" id="ARBA00022729"/>
    </source>
</evidence>
<feature type="transmembrane region" description="Helical" evidence="24">
    <location>
        <begin position="144"/>
        <end position="164"/>
    </location>
</feature>
<dbReference type="PANTHER" id="PTHR23255">
    <property type="entry name" value="TRANSFORMING GROWTH FACTOR-BETA RECEPTOR TYPE I AND II"/>
    <property type="match status" value="1"/>
</dbReference>
<evidence type="ECO:0000256" key="20">
    <source>
        <dbReference type="ARBA" id="ARBA00023170"/>
    </source>
</evidence>
<evidence type="ECO:0000256" key="11">
    <source>
        <dbReference type="ARBA" id="ARBA00022723"/>
    </source>
</evidence>
<dbReference type="InterPro" id="IPR000719">
    <property type="entry name" value="Prot_kinase_dom"/>
</dbReference>
<evidence type="ECO:0000256" key="9">
    <source>
        <dbReference type="ARBA" id="ARBA00022679"/>
    </source>
</evidence>
<evidence type="ECO:0000256" key="17">
    <source>
        <dbReference type="ARBA" id="ARBA00022989"/>
    </source>
</evidence>
<evidence type="ECO:0000256" key="25">
    <source>
        <dbReference type="SAM" id="SignalP"/>
    </source>
</evidence>
<dbReference type="EC" id="2.7.11.30" evidence="6"/>
<dbReference type="FunFam" id="1.10.510.10:FF:000487">
    <property type="entry name" value="Anti-Muellerian hormone type-2 receptor"/>
    <property type="match status" value="1"/>
</dbReference>
<evidence type="ECO:0000313" key="27">
    <source>
        <dbReference type="Ensembl" id="ENSPMRP00000001525.1"/>
    </source>
</evidence>
<dbReference type="InterPro" id="IPR000333">
    <property type="entry name" value="TGFB_receptor"/>
</dbReference>
<proteinExistence type="inferred from homology"/>
<evidence type="ECO:0000256" key="15">
    <source>
        <dbReference type="ARBA" id="ARBA00022840"/>
    </source>
</evidence>
<evidence type="ECO:0000256" key="19">
    <source>
        <dbReference type="ARBA" id="ARBA00023157"/>
    </source>
</evidence>
<sequence>MGPCRLLWRLTAWLILLRCQAMSTSALSKNRSCVSYGSNALMEGMEHLKGLISEDGHNRTIQCPHNQCCFGIWNLTQGHLQAKLQGCWISEKDACDSAACESRSSEDAKTVTLSCRCRSDLCNANISHVGPRKRKAASLPSGNIWIITSCILLLFLGCLAFLVLRQWKVLAVLLSPEESGELTKVTTSSEPKTERKLPTQELPDLQFLQVLHEGQFSKLWQGTFRQQPVAIKAFPALCYRQFASEWAVHSLPLMSHDNVVQLVAAGCGGPHKEQGGLLVLTLYPLGSLRHFLMQHVCSWDVTLKLGSSLAKGLAFLHKELWKEGLHKPGVAHRDLSSQNVLVREDRTCVITDFGLAMTLPARHEAWREGPTEGIVRKAGAPRYMAPEILDESLNLQDLGSALRQADVYSMALVLWESLMRCSALFPENRVPEFQLAYEAELGSNPTYSQLRSLAVVERGRPAIPAAWRRIGQAAACLQELLEDCWDPEPEARLQAECAHQRLQKLYAEGLVKEL</sequence>
<evidence type="ECO:0000256" key="8">
    <source>
        <dbReference type="ARBA" id="ARBA00022527"/>
    </source>
</evidence>
<dbReference type="CTD" id="269"/>
<dbReference type="KEGG" id="pmua:114593047"/>
<dbReference type="GO" id="GO:0005886">
    <property type="term" value="C:plasma membrane"/>
    <property type="evidence" value="ECO:0007669"/>
    <property type="project" value="TreeGrafter"/>
</dbReference>
<dbReference type="Pfam" id="PF07714">
    <property type="entry name" value="PK_Tyr_Ser-Thr"/>
    <property type="match status" value="1"/>
</dbReference>
<evidence type="ECO:0000256" key="10">
    <source>
        <dbReference type="ARBA" id="ARBA00022692"/>
    </source>
</evidence>
<dbReference type="RefSeq" id="XP_028577368.1">
    <property type="nucleotide sequence ID" value="XM_028721535.1"/>
</dbReference>
<evidence type="ECO:0000256" key="3">
    <source>
        <dbReference type="ARBA" id="ARBA00004479"/>
    </source>
</evidence>
<dbReference type="Proteomes" id="UP000472272">
    <property type="component" value="Chromosome 2"/>
</dbReference>
<dbReference type="PANTHER" id="PTHR23255:SF49">
    <property type="entry name" value="ANTI-MUELLERIAN HORMONE TYPE-2 RECEPTOR"/>
    <property type="match status" value="1"/>
</dbReference>
<evidence type="ECO:0000256" key="18">
    <source>
        <dbReference type="ARBA" id="ARBA00023136"/>
    </source>
</evidence>
<reference evidence="27 28" key="1">
    <citation type="journal article" date="2019" name="Proc. Natl. Acad. Sci. U.S.A.">
        <title>Regulatory changes in pterin and carotenoid genes underlie balanced color polymorphisms in the wall lizard.</title>
        <authorList>
            <person name="Andrade P."/>
            <person name="Pinho C."/>
            <person name="Perez I de Lanuza G."/>
            <person name="Afonso S."/>
            <person name="Brejcha J."/>
            <person name="Rubin C.J."/>
            <person name="Wallerman O."/>
            <person name="Pereira P."/>
            <person name="Sabatino S.J."/>
            <person name="Bellati A."/>
            <person name="Pellitteri-Rosa D."/>
            <person name="Bosakova Z."/>
            <person name="Bunikis I."/>
            <person name="Carretero M.A."/>
            <person name="Feiner N."/>
            <person name="Marsik P."/>
            <person name="Pauperio F."/>
            <person name="Salvi D."/>
            <person name="Soler L."/>
            <person name="While G.M."/>
            <person name="Uller T."/>
            <person name="Font E."/>
            <person name="Andersson L."/>
            <person name="Carneiro M."/>
        </authorList>
    </citation>
    <scope>NUCLEOTIDE SEQUENCE</scope>
</reference>
<dbReference type="InterPro" id="IPR045860">
    <property type="entry name" value="Snake_toxin-like_sf"/>
</dbReference>
<dbReference type="AlphaFoldDB" id="A0A670HQM3"/>
<keyword evidence="12 25" id="KW-0732">Signal</keyword>
<evidence type="ECO:0000256" key="23">
    <source>
        <dbReference type="ARBA" id="ARBA00048773"/>
    </source>
</evidence>
<comment type="catalytic activity">
    <reaction evidence="23">
        <text>L-threonyl-[receptor-protein] + ATP = O-phospho-L-threonyl-[receptor-protein] + ADP + H(+)</text>
        <dbReference type="Rhea" id="RHEA:44880"/>
        <dbReference type="Rhea" id="RHEA-COMP:11024"/>
        <dbReference type="Rhea" id="RHEA-COMP:11025"/>
        <dbReference type="ChEBI" id="CHEBI:15378"/>
        <dbReference type="ChEBI" id="CHEBI:30013"/>
        <dbReference type="ChEBI" id="CHEBI:30616"/>
        <dbReference type="ChEBI" id="CHEBI:61977"/>
        <dbReference type="ChEBI" id="CHEBI:456216"/>
        <dbReference type="EC" id="2.7.11.30"/>
    </reaction>
</comment>
<dbReference type="Gene3D" id="2.10.60.10">
    <property type="entry name" value="CD59"/>
    <property type="match status" value="1"/>
</dbReference>
<keyword evidence="14" id="KW-0418">Kinase</keyword>
<reference evidence="27" key="3">
    <citation type="submission" date="2025-09" db="UniProtKB">
        <authorList>
            <consortium name="Ensembl"/>
        </authorList>
    </citation>
    <scope>IDENTIFICATION</scope>
</reference>
<dbReference type="GO" id="GO:0005024">
    <property type="term" value="F:transforming growth factor beta receptor activity"/>
    <property type="evidence" value="ECO:0007669"/>
    <property type="project" value="TreeGrafter"/>
</dbReference>
<keyword evidence="11" id="KW-0479">Metal-binding</keyword>
<evidence type="ECO:0000256" key="6">
    <source>
        <dbReference type="ARBA" id="ARBA00012401"/>
    </source>
</evidence>
<keyword evidence="15" id="KW-0067">ATP-binding</keyword>
<keyword evidence="21" id="KW-0325">Glycoprotein</keyword>
<evidence type="ECO:0000313" key="28">
    <source>
        <dbReference type="Proteomes" id="UP000472272"/>
    </source>
</evidence>
<reference evidence="27" key="2">
    <citation type="submission" date="2025-08" db="UniProtKB">
        <authorList>
            <consortium name="Ensembl"/>
        </authorList>
    </citation>
    <scope>IDENTIFICATION</scope>
</reference>
<keyword evidence="20" id="KW-0675">Receptor</keyword>
<keyword evidence="7" id="KW-0964">Secreted</keyword>
<evidence type="ECO:0000256" key="4">
    <source>
        <dbReference type="ARBA" id="ARBA00004613"/>
    </source>
</evidence>
<keyword evidence="13" id="KW-0547">Nucleotide-binding</keyword>
<comment type="similarity">
    <text evidence="5">Belongs to the protein kinase superfamily. TKL Ser/Thr protein kinase family. TGFB receptor subfamily.</text>
</comment>
<comment type="catalytic activity">
    <reaction evidence="22">
        <text>L-seryl-[receptor-protein] + ATP = O-phospho-L-seryl-[receptor-protein] + ADP + H(+)</text>
        <dbReference type="Rhea" id="RHEA:18673"/>
        <dbReference type="Rhea" id="RHEA-COMP:11022"/>
        <dbReference type="Rhea" id="RHEA-COMP:11023"/>
        <dbReference type="ChEBI" id="CHEBI:15378"/>
        <dbReference type="ChEBI" id="CHEBI:29999"/>
        <dbReference type="ChEBI" id="CHEBI:30616"/>
        <dbReference type="ChEBI" id="CHEBI:83421"/>
        <dbReference type="ChEBI" id="CHEBI:456216"/>
        <dbReference type="EC" id="2.7.11.30"/>
    </reaction>
</comment>
<evidence type="ECO:0000256" key="24">
    <source>
        <dbReference type="SAM" id="Phobius"/>
    </source>
</evidence>
<name>A0A670HQM3_PODMU</name>
<keyword evidence="18 24" id="KW-0472">Membrane</keyword>
<accession>A0A670HQM3</accession>
<evidence type="ECO:0000256" key="16">
    <source>
        <dbReference type="ARBA" id="ARBA00022842"/>
    </source>
</evidence>
<keyword evidence="10 24" id="KW-0812">Transmembrane</keyword>
<keyword evidence="9" id="KW-0808">Transferase</keyword>
<evidence type="ECO:0000256" key="2">
    <source>
        <dbReference type="ARBA" id="ARBA00001946"/>
    </source>
</evidence>
<evidence type="ECO:0000256" key="1">
    <source>
        <dbReference type="ARBA" id="ARBA00001936"/>
    </source>
</evidence>
<dbReference type="SUPFAM" id="SSF56112">
    <property type="entry name" value="Protein kinase-like (PK-like)"/>
    <property type="match status" value="1"/>
</dbReference>
<evidence type="ECO:0000256" key="14">
    <source>
        <dbReference type="ARBA" id="ARBA00022777"/>
    </source>
</evidence>
<dbReference type="GeneTree" id="ENSGT00990000209831"/>